<feature type="compositionally biased region" description="Basic and acidic residues" evidence="2">
    <location>
        <begin position="258"/>
        <end position="267"/>
    </location>
</feature>
<feature type="compositionally biased region" description="Polar residues" evidence="2">
    <location>
        <begin position="659"/>
        <end position="669"/>
    </location>
</feature>
<dbReference type="PANTHER" id="PTHR18874">
    <property type="entry name" value="CMF/LEK/CENP CELL DIVISION-RELATED"/>
    <property type="match status" value="1"/>
</dbReference>
<dbReference type="Ensembl" id="ENSAMXT00005043385.1">
    <property type="protein sequence ID" value="ENSAMXP00005039849.1"/>
    <property type="gene ID" value="ENSAMXG00005018753.1"/>
</dbReference>
<feature type="compositionally biased region" description="Basic and acidic residues" evidence="2">
    <location>
        <begin position="355"/>
        <end position="367"/>
    </location>
</feature>
<feature type="compositionally biased region" description="Polar residues" evidence="2">
    <location>
        <begin position="235"/>
        <end position="251"/>
    </location>
</feature>
<evidence type="ECO:0000313" key="5">
    <source>
        <dbReference type="Ensembl" id="ENSAMXP00005039849.1"/>
    </source>
</evidence>
<accession>A0A8B9KPZ9</accession>
<dbReference type="OrthoDB" id="10255522at2759"/>
<feature type="compositionally biased region" description="Basic residues" evidence="2">
    <location>
        <begin position="712"/>
        <end position="721"/>
    </location>
</feature>
<keyword evidence="1" id="KW-0175">Coiled coil</keyword>
<feature type="region of interest" description="Disordered" evidence="2">
    <location>
        <begin position="815"/>
        <end position="836"/>
    </location>
</feature>
<feature type="coiled-coil region" evidence="1">
    <location>
        <begin position="1227"/>
        <end position="1254"/>
    </location>
</feature>
<dbReference type="GeneID" id="103041753"/>
<feature type="compositionally biased region" description="Basic and acidic residues" evidence="2">
    <location>
        <begin position="670"/>
        <end position="711"/>
    </location>
</feature>
<evidence type="ECO:0000259" key="4">
    <source>
        <dbReference type="Pfam" id="PF10490"/>
    </source>
</evidence>
<dbReference type="InterPro" id="IPR043513">
    <property type="entry name" value="Cenp-F"/>
</dbReference>
<feature type="compositionally biased region" description="Basic and acidic residues" evidence="2">
    <location>
        <begin position="725"/>
        <end position="740"/>
    </location>
</feature>
<feature type="domain" description="Centromere protein Cenp-F N-terminal" evidence="3">
    <location>
        <begin position="1"/>
        <end position="242"/>
    </location>
</feature>
<feature type="region of interest" description="Disordered" evidence="2">
    <location>
        <begin position="1561"/>
        <end position="1580"/>
    </location>
</feature>
<feature type="domain" description="Kinetochore protein Cenp-F/LEK1 Rb protein-binding" evidence="4">
    <location>
        <begin position="1759"/>
        <end position="1792"/>
    </location>
</feature>
<feature type="region of interest" description="Disordered" evidence="2">
    <location>
        <begin position="344"/>
        <end position="367"/>
    </location>
</feature>
<feature type="compositionally biased region" description="Polar residues" evidence="2">
    <location>
        <begin position="344"/>
        <end position="354"/>
    </location>
</feature>
<feature type="compositionally biased region" description="Basic and acidic residues" evidence="2">
    <location>
        <begin position="565"/>
        <end position="579"/>
    </location>
</feature>
<dbReference type="GO" id="GO:0000278">
    <property type="term" value="P:mitotic cell cycle"/>
    <property type="evidence" value="ECO:0007669"/>
    <property type="project" value="TreeGrafter"/>
</dbReference>
<feature type="compositionally biased region" description="Polar residues" evidence="2">
    <location>
        <begin position="1187"/>
        <end position="1207"/>
    </location>
</feature>
<organism evidence="5 6">
    <name type="scientific">Astyanax mexicanus</name>
    <name type="common">Blind cave fish</name>
    <name type="synonym">Astyanax fasciatus mexicanus</name>
    <dbReference type="NCBI Taxonomy" id="7994"/>
    <lineage>
        <taxon>Eukaryota</taxon>
        <taxon>Metazoa</taxon>
        <taxon>Chordata</taxon>
        <taxon>Craniata</taxon>
        <taxon>Vertebrata</taxon>
        <taxon>Euteleostomi</taxon>
        <taxon>Actinopterygii</taxon>
        <taxon>Neopterygii</taxon>
        <taxon>Teleostei</taxon>
        <taxon>Ostariophysi</taxon>
        <taxon>Characiformes</taxon>
        <taxon>Characoidei</taxon>
        <taxon>Acestrorhamphidae</taxon>
        <taxon>Acestrorhamphinae</taxon>
        <taxon>Astyanax</taxon>
    </lineage>
</organism>
<proteinExistence type="predicted"/>
<dbReference type="PANTHER" id="PTHR18874:SF10">
    <property type="entry name" value="CENTROMERE PROTEIN F"/>
    <property type="match status" value="1"/>
</dbReference>
<evidence type="ECO:0000259" key="3">
    <source>
        <dbReference type="Pfam" id="PF10481"/>
    </source>
</evidence>
<feature type="compositionally biased region" description="Polar residues" evidence="2">
    <location>
        <begin position="1127"/>
        <end position="1156"/>
    </location>
</feature>
<feature type="compositionally biased region" description="Basic and acidic residues" evidence="2">
    <location>
        <begin position="633"/>
        <end position="658"/>
    </location>
</feature>
<dbReference type="Proteomes" id="UP000694621">
    <property type="component" value="Unplaced"/>
</dbReference>
<feature type="region of interest" description="Disordered" evidence="2">
    <location>
        <begin position="525"/>
        <end position="787"/>
    </location>
</feature>
<feature type="region of interest" description="Disordered" evidence="2">
    <location>
        <begin position="1696"/>
        <end position="1737"/>
    </location>
</feature>
<name>A0A8B9KPZ9_ASTMX</name>
<feature type="compositionally biased region" description="Basic and acidic residues" evidence="2">
    <location>
        <begin position="1339"/>
        <end position="1355"/>
    </location>
</feature>
<feature type="coiled-coil region" evidence="1">
    <location>
        <begin position="16"/>
        <end position="138"/>
    </location>
</feature>
<feature type="compositionally biased region" description="Basic and acidic residues" evidence="2">
    <location>
        <begin position="278"/>
        <end position="288"/>
    </location>
</feature>
<dbReference type="GO" id="GO:0000775">
    <property type="term" value="C:chromosome, centromeric region"/>
    <property type="evidence" value="ECO:0007669"/>
    <property type="project" value="InterPro"/>
</dbReference>
<dbReference type="GO" id="GO:0008017">
    <property type="term" value="F:microtubule binding"/>
    <property type="evidence" value="ECO:0007669"/>
    <property type="project" value="InterPro"/>
</dbReference>
<feature type="coiled-coil region" evidence="1">
    <location>
        <begin position="980"/>
        <end position="1060"/>
    </location>
</feature>
<dbReference type="GO" id="GO:0070840">
    <property type="term" value="F:dynein complex binding"/>
    <property type="evidence" value="ECO:0007669"/>
    <property type="project" value="TreeGrafter"/>
</dbReference>
<feature type="region of interest" description="Disordered" evidence="2">
    <location>
        <begin position="1117"/>
        <end position="1207"/>
    </location>
</feature>
<feature type="compositionally biased region" description="Acidic residues" evidence="2">
    <location>
        <begin position="1703"/>
        <end position="1712"/>
    </location>
</feature>
<dbReference type="GO" id="GO:0000922">
    <property type="term" value="C:spindle pole"/>
    <property type="evidence" value="ECO:0007669"/>
    <property type="project" value="TreeGrafter"/>
</dbReference>
<feature type="compositionally biased region" description="Polar residues" evidence="2">
    <location>
        <begin position="140"/>
        <end position="159"/>
    </location>
</feature>
<dbReference type="InterPro" id="IPR018302">
    <property type="entry name" value="CenpF/LEK1_Rb-prot-bd"/>
</dbReference>
<dbReference type="InterPro" id="IPR018463">
    <property type="entry name" value="Centromere_CenpF_N"/>
</dbReference>
<sequence length="1816" mass="205178">MSWATEDWTAGLSGLVLQKVRELQAHNEKLNRERQQRQLQLDNSEAALHKQKQKYEEVRVELAAVQRELVGVREGAQAEARAKERLAQELQVKATQVCSVENQLQSARALAQKLAQEVKRLEAELEKLQKESVSGESLLFSTPSWNMNSPWDQSVSKNSLRGEEDSKAHHVRQQLMFADSPKPSQGGVSSQFPQQPHKTPSHRRGLHQSETRTPSSVFPWERDDTMSNPRGRPASTPSFSSSEVIVTGSDSQDNEVEEALRKERDALSGRVSGLQRELQAEKERYRDTESCLAQTQKELNIKEQSLTRSKDELARAQTRITQEGDRAQGAEQRVKHLQEELKCQRQNAETTRCNAEQRKKEMEREHQKELLELQRERQSMEKQHQQENNRLNQEIQQARTAHNTLQSQYDKLALQKQAVEQDLEGVQAKLKSTQADLTESQKRESQTQAKLTESQRESETLSVSLEQLKKKEKTLEAEVKRLTEELAEALKLIKELQAKLAAPPPPPPLVSHSFTPVCGDSFTTPVLSSHLDRSPPHQVSAQKKRGPKPARPREIDRPVALPYPPDREPAEGIESEHISEFGSEDSVTLSTKEHEGNQHRATRPGDLDMESSITEQDTGIEDTDTDSYMSDSTSERMFKDEGFSQADIRCDSRGKDSISLHQGQKQDSSSLKELKKENTALRDELRDTKQELERRLDDLETQRRAEAEARTKLKQLSKKHSSQTEQHRAKAQEFKEKGSKLEAQLEQERKESVRLKEMVARLEKESEKRQEAREKEEEESKEEKLKLQEALAEMERKEEELQEEREKIQTELDMLKQELKQEREERAREREEEEKKRLKTNELDGLKIAELQAELDRLQRSAGLKDSKSLNDNMPLTYLQLGNQSNTTDDSTAFENKVISPFDASISFLESANLQNTMFSKETIIASLIKDCGIRTKCTEHYEKNTEESILQGDVTKKEGHEKSSEDKDLDNTTVLVLEVERLRMQRDREAERAKKSQKKLEVLQNQVTSQTQQLTQAFEHQSKHIENLLKELQERDAALQRQEEELQSCRDEIASLKADKQGEEMVYRSATSNNEQSTEAAEETSCGLVISDANVDREEALQDLKEKASITMDDIPLQSDIDKSDQNQVSSVISTLEHSSLPTSNGQVSDSAAHTENTKAKEPQQPLEPQEPHTTVQQDGGHVDENNTASTEIPNVSNPDMSTKQSDISEFPQRLIAYPKNDVSELKRVVNELHETQNELSLLKAKHDQLSLQLLEVSKEDFLLIKKENEQLKSKLTLMSKELQASQKPLLSPAGISNLKNIKEEDPAVVNQAIHCSGTSSRREEAEGVGGNSADGEEGCRNKGEEADTESKDEAYSSVQVISLQKQVQALHTQLQLISEQNSRQAEELELWRLSTSSLGENMDDHSNGSPIVLVREDQLILSCSPCGHHGQNQQTRNAGQCGDLSQPEDFSGPQIEYEEGDDQLLAKTTKGHFQSVIKVKDYVVIDDCTITESTDEPKMNNTVVDVNGTSQVSSSETEISEDTRHDLAHPVKSREPCEDASESVMVCPENQSMEDTFRRENQENHSATGKSELITEPQDLRDNQLPCLNFNESVTFAEHTGAPESTSDQQIEHDSALGSLTDNSALMEDDVMKHFAAHQGQRSETTTVSGHTVTKEVKSVSTQTEECEEREVEDIRRSLALQEKKTLLHVCTQTEEMKQSEEEEGQDDELTTSPPSSPAPPSEPEKLMFSSAFPIPADPAHLAERIRRNRSRMSAAYDDTEYEPYGLPEVVMKGFADIPSGPACPYVLRRGLLGTDALPRSLREPLKEEEDVDP</sequence>
<feature type="region of interest" description="Disordered" evidence="2">
    <location>
        <begin position="140"/>
        <end position="288"/>
    </location>
</feature>
<dbReference type="GO" id="GO:0010389">
    <property type="term" value="P:regulation of G2/M transition of mitotic cell cycle"/>
    <property type="evidence" value="ECO:0007669"/>
    <property type="project" value="TreeGrafter"/>
</dbReference>
<feature type="compositionally biased region" description="Polar residues" evidence="2">
    <location>
        <begin position="182"/>
        <end position="198"/>
    </location>
</feature>
<dbReference type="KEGG" id="amex:103041753"/>
<evidence type="ECO:0000313" key="6">
    <source>
        <dbReference type="Proteomes" id="UP000694621"/>
    </source>
</evidence>
<dbReference type="Pfam" id="PF10481">
    <property type="entry name" value="CENP-F_N"/>
    <property type="match status" value="1"/>
</dbReference>
<evidence type="ECO:0000256" key="2">
    <source>
        <dbReference type="SAM" id="MobiDB-lite"/>
    </source>
</evidence>
<dbReference type="OMA" id="TMAFEKQ"/>
<reference evidence="5" key="1">
    <citation type="submission" date="2025-08" db="UniProtKB">
        <authorList>
            <consortium name="Ensembl"/>
        </authorList>
    </citation>
    <scope>IDENTIFICATION</scope>
</reference>
<feature type="compositionally biased region" description="Basic and acidic residues" evidence="2">
    <location>
        <begin position="746"/>
        <end position="775"/>
    </location>
</feature>
<dbReference type="GO" id="GO:0005634">
    <property type="term" value="C:nucleus"/>
    <property type="evidence" value="ECO:0007669"/>
    <property type="project" value="TreeGrafter"/>
</dbReference>
<feature type="compositionally biased region" description="Basic and acidic residues" evidence="2">
    <location>
        <begin position="591"/>
        <end position="606"/>
    </location>
</feature>
<protein>
    <submittedName>
        <fullName evidence="5">Si:dkeyp-115e12.6</fullName>
    </submittedName>
</protein>
<feature type="region of interest" description="Disordered" evidence="2">
    <location>
        <begin position="1317"/>
        <end position="1355"/>
    </location>
</feature>
<dbReference type="Pfam" id="PF10490">
    <property type="entry name" value="CENP-F_C_Rb_bdg"/>
    <property type="match status" value="1"/>
</dbReference>
<feature type="region of interest" description="Disordered" evidence="2">
    <location>
        <begin position="433"/>
        <end position="463"/>
    </location>
</feature>
<evidence type="ECO:0000256" key="1">
    <source>
        <dbReference type="SAM" id="Coils"/>
    </source>
</evidence>
<dbReference type="GO" id="GO:0051310">
    <property type="term" value="P:metaphase chromosome alignment"/>
    <property type="evidence" value="ECO:0007669"/>
    <property type="project" value="TreeGrafter"/>
</dbReference>